<dbReference type="AlphaFoldDB" id="A0A9X1WMJ2"/>
<keyword evidence="2" id="KW-1185">Reference proteome</keyword>
<reference evidence="1" key="1">
    <citation type="submission" date="2022-04" db="EMBL/GenBank/DDBJ databases">
        <title>Paenibacillus mangrovi sp. nov., a novel endophytic bacterium isolated from bark of Kandelia candel.</title>
        <authorList>
            <person name="Tuo L."/>
        </authorList>
    </citation>
    <scope>NUCLEOTIDE SEQUENCE</scope>
    <source>
        <strain evidence="1">KQZ6P-2</strain>
    </source>
</reference>
<proteinExistence type="predicted"/>
<dbReference type="Proteomes" id="UP001139347">
    <property type="component" value="Unassembled WGS sequence"/>
</dbReference>
<sequence length="70" mass="7975">MNNRMKAGSIGCGNIGADILLNVLAHGRNSLRLQTHSLWMKCYHAFIIQGFCYVKILHNKAFFINPKKQE</sequence>
<gene>
    <name evidence="1" type="ORF">MUG84_05650</name>
</gene>
<dbReference type="RefSeq" id="WP_244721604.1">
    <property type="nucleotide sequence ID" value="NZ_JALIRP010000002.1"/>
</dbReference>
<comment type="caution">
    <text evidence="1">The sequence shown here is derived from an EMBL/GenBank/DDBJ whole genome shotgun (WGS) entry which is preliminary data.</text>
</comment>
<evidence type="ECO:0000313" key="2">
    <source>
        <dbReference type="Proteomes" id="UP001139347"/>
    </source>
</evidence>
<name>A0A9X1WMJ2_9BACL</name>
<evidence type="ECO:0000313" key="1">
    <source>
        <dbReference type="EMBL" id="MCJ8011231.1"/>
    </source>
</evidence>
<protein>
    <submittedName>
        <fullName evidence="1">Uncharacterized protein</fullName>
    </submittedName>
</protein>
<dbReference type="EMBL" id="JALIRP010000002">
    <property type="protein sequence ID" value="MCJ8011231.1"/>
    <property type="molecule type" value="Genomic_DNA"/>
</dbReference>
<accession>A0A9X1WMJ2</accession>
<organism evidence="1 2">
    <name type="scientific">Paenibacillus mangrovi</name>
    <dbReference type="NCBI Taxonomy" id="2931978"/>
    <lineage>
        <taxon>Bacteria</taxon>
        <taxon>Bacillati</taxon>
        <taxon>Bacillota</taxon>
        <taxon>Bacilli</taxon>
        <taxon>Bacillales</taxon>
        <taxon>Paenibacillaceae</taxon>
        <taxon>Paenibacillus</taxon>
    </lineage>
</organism>